<dbReference type="PROSITE" id="PS51349">
    <property type="entry name" value="FMN_HYDROXY_ACID_DH_2"/>
    <property type="match status" value="1"/>
</dbReference>
<evidence type="ECO:0000256" key="6">
    <source>
        <dbReference type="PIRSR" id="PIRSR000138-1"/>
    </source>
</evidence>
<feature type="binding site" evidence="7">
    <location>
        <position position="286"/>
    </location>
    <ligand>
        <name>FMN</name>
        <dbReference type="ChEBI" id="CHEBI:58210"/>
    </ligand>
</feature>
<dbReference type="PANTHER" id="PTHR10578:SF107">
    <property type="entry name" value="2-HYDROXYACID OXIDASE 1"/>
    <property type="match status" value="1"/>
</dbReference>
<feature type="binding site" evidence="7">
    <location>
        <begin position="364"/>
        <end position="365"/>
    </location>
    <ligand>
        <name>FMN</name>
        <dbReference type="ChEBI" id="CHEBI:58210"/>
    </ligand>
</feature>
<feature type="domain" description="FMN hydroxy acid dehydrogenase" evidence="9">
    <location>
        <begin position="31"/>
        <end position="415"/>
    </location>
</feature>
<dbReference type="InterPro" id="IPR012133">
    <property type="entry name" value="Alpha-hydoxy_acid_DH_FMN"/>
</dbReference>
<dbReference type="OrthoDB" id="8717062at2"/>
<evidence type="ECO:0000313" key="11">
    <source>
        <dbReference type="Proteomes" id="UP000290849"/>
    </source>
</evidence>
<evidence type="ECO:0000259" key="9">
    <source>
        <dbReference type="PROSITE" id="PS51349"/>
    </source>
</evidence>
<dbReference type="Gene3D" id="3.20.20.70">
    <property type="entry name" value="Aldolase class I"/>
    <property type="match status" value="1"/>
</dbReference>
<feature type="binding site" evidence="7">
    <location>
        <begin position="341"/>
        <end position="345"/>
    </location>
    <ligand>
        <name>FMN</name>
        <dbReference type="ChEBI" id="CHEBI:58210"/>
    </ligand>
</feature>
<dbReference type="GO" id="GO:0010181">
    <property type="term" value="F:FMN binding"/>
    <property type="evidence" value="ECO:0007669"/>
    <property type="project" value="InterPro"/>
</dbReference>
<feature type="binding site" evidence="7">
    <location>
        <position position="187"/>
    </location>
    <ligand>
        <name>FMN</name>
        <dbReference type="ChEBI" id="CHEBI:58210"/>
    </ligand>
</feature>
<evidence type="ECO:0000256" key="3">
    <source>
        <dbReference type="ARBA" id="ARBA00022643"/>
    </source>
</evidence>
<protein>
    <submittedName>
        <fullName evidence="10">Alpha-hydroxy-acid oxidizing enzyme</fullName>
    </submittedName>
</protein>
<feature type="binding site" evidence="7">
    <location>
        <begin position="110"/>
        <end position="112"/>
    </location>
    <ligand>
        <name>FMN</name>
        <dbReference type="ChEBI" id="CHEBI:58210"/>
    </ligand>
</feature>
<accession>A0A4V1MRU5</accession>
<dbReference type="InterPro" id="IPR013785">
    <property type="entry name" value="Aldolase_TIM"/>
</dbReference>
<proteinExistence type="inferred from homology"/>
<evidence type="ECO:0000256" key="2">
    <source>
        <dbReference type="ARBA" id="ARBA00022630"/>
    </source>
</evidence>
<dbReference type="RefSeq" id="WP_129152441.1">
    <property type="nucleotide sequence ID" value="NZ_JBHSDO010000017.1"/>
</dbReference>
<reference evidence="10 11" key="1">
    <citation type="journal article" date="2017" name="Int. J. Syst. Evol. Microbiol.">
        <title>Achromobacter aloeverae sp. nov., isolated from the root of Aloe vera (L.) Burm.f.</title>
        <authorList>
            <person name="Kuncharoen N."/>
            <person name="Muramatsu Y."/>
            <person name="Shibata C."/>
            <person name="Kamakura Y."/>
            <person name="Nakagawa Y."/>
            <person name="Tanasupawat S."/>
        </authorList>
    </citation>
    <scope>NUCLEOTIDE SEQUENCE [LARGE SCALE GENOMIC DNA]</scope>
    <source>
        <strain evidence="10 11">AVA-1</strain>
    </source>
</reference>
<name>A0A4V1MRU5_9BURK</name>
<evidence type="ECO:0000256" key="4">
    <source>
        <dbReference type="ARBA" id="ARBA00023002"/>
    </source>
</evidence>
<feature type="region of interest" description="Disordered" evidence="8">
    <location>
        <begin position="1"/>
        <end position="26"/>
    </location>
</feature>
<dbReference type="Proteomes" id="UP000290849">
    <property type="component" value="Unassembled WGS sequence"/>
</dbReference>
<feature type="binding site" evidence="7">
    <location>
        <position position="308"/>
    </location>
    <ligand>
        <name>FMN</name>
        <dbReference type="ChEBI" id="CHEBI:58210"/>
    </ligand>
</feature>
<dbReference type="InterPro" id="IPR000262">
    <property type="entry name" value="FMN-dep_DH"/>
</dbReference>
<evidence type="ECO:0000256" key="7">
    <source>
        <dbReference type="PIRSR" id="PIRSR000138-2"/>
    </source>
</evidence>
<dbReference type="GO" id="GO:0016491">
    <property type="term" value="F:oxidoreductase activity"/>
    <property type="evidence" value="ECO:0007669"/>
    <property type="project" value="UniProtKB-KW"/>
</dbReference>
<dbReference type="PIRSF" id="PIRSF000138">
    <property type="entry name" value="Al-hdrx_acd_dh"/>
    <property type="match status" value="1"/>
</dbReference>
<dbReference type="EMBL" id="PYAL01000006">
    <property type="protein sequence ID" value="RXN86271.1"/>
    <property type="molecule type" value="Genomic_DNA"/>
</dbReference>
<dbReference type="PANTHER" id="PTHR10578">
    <property type="entry name" value="S -2-HYDROXY-ACID OXIDASE-RELATED"/>
    <property type="match status" value="1"/>
</dbReference>
<feature type="active site" description="Proton acceptor" evidence="6">
    <location>
        <position position="310"/>
    </location>
</feature>
<dbReference type="InterPro" id="IPR008259">
    <property type="entry name" value="FMN_hydac_DH_AS"/>
</dbReference>
<comment type="caution">
    <text evidence="10">The sequence shown here is derived from an EMBL/GenBank/DDBJ whole genome shotgun (WGS) entry which is preliminary data.</text>
</comment>
<evidence type="ECO:0000256" key="8">
    <source>
        <dbReference type="SAM" id="MobiDB-lite"/>
    </source>
</evidence>
<feature type="binding site" evidence="7">
    <location>
        <position position="196"/>
    </location>
    <ligand>
        <name>glyoxylate</name>
        <dbReference type="ChEBI" id="CHEBI:36655"/>
    </ligand>
</feature>
<organism evidence="10 11">
    <name type="scientific">Achromobacter aloeverae</name>
    <dbReference type="NCBI Taxonomy" id="1750518"/>
    <lineage>
        <taxon>Bacteria</taxon>
        <taxon>Pseudomonadati</taxon>
        <taxon>Pseudomonadota</taxon>
        <taxon>Betaproteobacteria</taxon>
        <taxon>Burkholderiales</taxon>
        <taxon>Alcaligenaceae</taxon>
        <taxon>Achromobacter</taxon>
    </lineage>
</organism>
<feature type="binding site" evidence="7">
    <location>
        <position position="161"/>
    </location>
    <ligand>
        <name>glyoxylate</name>
        <dbReference type="ChEBI" id="CHEBI:36655"/>
    </ligand>
</feature>
<evidence type="ECO:0000256" key="1">
    <source>
        <dbReference type="ARBA" id="ARBA00001917"/>
    </source>
</evidence>
<sequence>MQNELRLQDYPIASHTAPRKPSAAGGWHIPRRLQRVLSLADFEDAARRHLPAPIFAYVSGGCETNRALRASEDAFSDYDWVTRVFNDTSGRNLSTTLFGEHWAAPFGIAPMGISALSAYRGDLIQTQAAAAARIPAIMSGSSLIRMEDVAAANPRAWFQAYVPGEADRIAALVDRVAAAGFKTLVVTADVPVSGNRENNVRARFSTPLRPSPRLAWDGITHPRWLLGTVLKTLLRHGMPHFENSQAKRGAPIISSKVMREFGARDHLSWAHIAKMRERWKGRFIIKGILAPEDAILARQMGADGVIVSNHGGRQLDGAIAPLRALPGVVEAVGPDYPVMIDGGFRRGGDVLMALALGARFVFIGRPFNYAGAVAGMAGVTHAIGILATEMARNMALLGVLSPSDLGPRHLRRRQGGPDAIAPRPGETP</sequence>
<feature type="region of interest" description="Disordered" evidence="8">
    <location>
        <begin position="407"/>
        <end position="428"/>
    </location>
</feature>
<keyword evidence="4" id="KW-0560">Oxidoreductase</keyword>
<dbReference type="PROSITE" id="PS00557">
    <property type="entry name" value="FMN_HYDROXY_ACID_DH_1"/>
    <property type="match status" value="1"/>
</dbReference>
<feature type="binding site" evidence="7">
    <location>
        <position position="57"/>
    </location>
    <ligand>
        <name>glyoxylate</name>
        <dbReference type="ChEBI" id="CHEBI:36655"/>
    </ligand>
</feature>
<feature type="binding site" evidence="7">
    <location>
        <position position="159"/>
    </location>
    <ligand>
        <name>FMN</name>
        <dbReference type="ChEBI" id="CHEBI:58210"/>
    </ligand>
</feature>
<feature type="binding site" evidence="7">
    <location>
        <position position="139"/>
    </location>
    <ligand>
        <name>FMN</name>
        <dbReference type="ChEBI" id="CHEBI:58210"/>
    </ligand>
</feature>
<comment type="cofactor">
    <cofactor evidence="1">
        <name>FMN</name>
        <dbReference type="ChEBI" id="CHEBI:58210"/>
    </cofactor>
</comment>
<evidence type="ECO:0000256" key="5">
    <source>
        <dbReference type="ARBA" id="ARBA00024042"/>
    </source>
</evidence>
<comment type="similarity">
    <text evidence="5">Belongs to the FMN-dependent alpha-hydroxy acid dehydrogenase family.</text>
</comment>
<keyword evidence="11" id="KW-1185">Reference proteome</keyword>
<evidence type="ECO:0000313" key="10">
    <source>
        <dbReference type="EMBL" id="RXN86271.1"/>
    </source>
</evidence>
<feature type="binding site" evidence="7">
    <location>
        <position position="313"/>
    </location>
    <ligand>
        <name>glyoxylate</name>
        <dbReference type="ChEBI" id="CHEBI:36655"/>
    </ligand>
</feature>
<dbReference type="CDD" id="cd02809">
    <property type="entry name" value="alpha_hydroxyacid_oxid_FMN"/>
    <property type="match status" value="1"/>
</dbReference>
<dbReference type="AlphaFoldDB" id="A0A4V1MRU5"/>
<keyword evidence="2 7" id="KW-0285">Flavoprotein</keyword>
<keyword evidence="3 7" id="KW-0288">FMN</keyword>
<dbReference type="InterPro" id="IPR037396">
    <property type="entry name" value="FMN_HAD"/>
</dbReference>
<dbReference type="SUPFAM" id="SSF51395">
    <property type="entry name" value="FMN-linked oxidoreductases"/>
    <property type="match status" value="1"/>
</dbReference>
<gene>
    <name evidence="10" type="ORF">C7R54_19310</name>
</gene>
<dbReference type="Pfam" id="PF01070">
    <property type="entry name" value="FMN_dh"/>
    <property type="match status" value="1"/>
</dbReference>
<feature type="binding site" evidence="7">
    <location>
        <position position="310"/>
    </location>
    <ligand>
        <name>glyoxylate</name>
        <dbReference type="ChEBI" id="CHEBI:36655"/>
    </ligand>
</feature>